<protein>
    <submittedName>
        <fullName evidence="1">Uncharacterized protein</fullName>
    </submittedName>
</protein>
<keyword evidence="2" id="KW-1185">Reference proteome</keyword>
<proteinExistence type="predicted"/>
<dbReference type="Proteomes" id="UP001153331">
    <property type="component" value="Unassembled WGS sequence"/>
</dbReference>
<evidence type="ECO:0000313" key="2">
    <source>
        <dbReference type="Proteomes" id="UP001153331"/>
    </source>
</evidence>
<name>A0ACC2IDG5_9PLEO</name>
<reference evidence="1" key="1">
    <citation type="submission" date="2022-11" db="EMBL/GenBank/DDBJ databases">
        <title>Genome Sequence of Boeremia exigua.</title>
        <authorList>
            <person name="Buettner E."/>
        </authorList>
    </citation>
    <scope>NUCLEOTIDE SEQUENCE</scope>
    <source>
        <strain evidence="1">CU02</strain>
    </source>
</reference>
<evidence type="ECO:0000313" key="1">
    <source>
        <dbReference type="EMBL" id="KAJ8113137.1"/>
    </source>
</evidence>
<comment type="caution">
    <text evidence="1">The sequence shown here is derived from an EMBL/GenBank/DDBJ whole genome shotgun (WGS) entry which is preliminary data.</text>
</comment>
<sequence length="1180" mass="131908">MPSCAPDKGATLSGGYNVLQTVFVQALTPSLATPAALLVSPTLSTSRFYYFNHTPELQLFRFNPRASSKNRASLTNLATLTILEQYHNMNQIEDVEIILGPKRRYKFHSGTLARNSTLFAELLSERYAARLNNRAKNAGVKIRWMVELTQLPNERNPAGQLELVELTHTGERSDGCSGIVVNENGRLPEADRAFQNYESILYAFYNKELTIDDADMSTALFDCYQLLEISDYLGCTALISKPIEVALFKHGQDLFRAIQSMPYTWIEMAYRIRSELIFKECIIHLAGEWKSLKNKPDITDRLRDVPSVRGLIEKYHRSLLQKAKVFELNVLSHYPQALRLPSEDLPIKRESYAKDILVWMALTFFRHWMSQQLATGKGRDANDCGYELFSALSAGGDAYMDKSVTNQFHTRFPMTKKAMNVLENHLFEIKECIKTVVEGSQILKSQCQLDVLRFPVKHLTCTEFAREDFPWLKEERAAKAAPAKRTYKPGGNEIARLNLESARKSQRYMRADEQDEPDFDEGEEVEPGHKAWGRYFVQAFCTINSPPYITIGDRVETPTGLDGTRYIISFACLQSSTTLGRPSLVIEAGRPWPLALRDGVCEGNLGNGLLAKVSPDGRDCEDQNGAGAPDDNAVEVRRLIDRSPLEVAQRLLVEAGRSRHAGHVGGVAAIRDAAGEVDRSWFGVWGYSAPMSWQSGLGLRVAVYVRLECQVQLRQFMIMRWLLSFLVLAIAAVVKAASFTGNRLLVVLEEQAEREKYSVFLEDLADRGFQTTIDSPKGDKVALFKHDERTYDHVLLLPAKSKGLGPALTANNLLEFVKKDGNVLVALSSEQATPTAIQSLLLELDISIPGNKGALVVDHFNYDSASASEKHDVLLLPYPAALRKGVKNYFGGEGYIAVPRAVGQVLGNDSPMLSPILRAPSTAYSYDLKDEADAVEDPFAVGQQLSLVSTMQAHNSARLTVVGSAELLQNKWFAEKAKLGDKAVTTANRDFAAKLSAWTFKETGVLKVGKVIHYQDDGASKKLNASTPESNPTIYRIKSDVHFQVEISEWSNDHLAPFVPDANDNVQLEFSMLSPFHRLNLSPVSETANATIFGASFRTPDQHGIFNFRVNYRRPFVTNIDEKRQVTVRHFAHDEWPRSWQISGAWVWIGGIWVTVAGWLAFVAVWLYSVPAEKSAKKTQ</sequence>
<organism evidence="1 2">
    <name type="scientific">Boeremia exigua</name>
    <dbReference type="NCBI Taxonomy" id="749465"/>
    <lineage>
        <taxon>Eukaryota</taxon>
        <taxon>Fungi</taxon>
        <taxon>Dikarya</taxon>
        <taxon>Ascomycota</taxon>
        <taxon>Pezizomycotina</taxon>
        <taxon>Dothideomycetes</taxon>
        <taxon>Pleosporomycetidae</taxon>
        <taxon>Pleosporales</taxon>
        <taxon>Pleosporineae</taxon>
        <taxon>Didymellaceae</taxon>
        <taxon>Boeremia</taxon>
    </lineage>
</organism>
<gene>
    <name evidence="1" type="ORF">OPT61_g4667</name>
</gene>
<dbReference type="EMBL" id="JAPHNI010000273">
    <property type="protein sequence ID" value="KAJ8113137.1"/>
    <property type="molecule type" value="Genomic_DNA"/>
</dbReference>
<accession>A0ACC2IDG5</accession>